<dbReference type="Proteomes" id="UP000599578">
    <property type="component" value="Unassembled WGS sequence"/>
</dbReference>
<dbReference type="InterPro" id="IPR012657">
    <property type="entry name" value="23S_rRNA-intervening_sequence"/>
</dbReference>
<dbReference type="PANTHER" id="PTHR38471:SF2">
    <property type="entry name" value="FOUR HELIX BUNDLE PROTEIN"/>
    <property type="match status" value="1"/>
</dbReference>
<dbReference type="NCBIfam" id="TIGR02436">
    <property type="entry name" value="four helix bundle protein"/>
    <property type="match status" value="1"/>
</dbReference>
<proteinExistence type="predicted"/>
<dbReference type="Pfam" id="PF05635">
    <property type="entry name" value="23S_rRNA_IVP"/>
    <property type="match status" value="1"/>
</dbReference>
<accession>A0A917ZBS3</accession>
<evidence type="ECO:0008006" key="3">
    <source>
        <dbReference type="Google" id="ProtNLM"/>
    </source>
</evidence>
<dbReference type="RefSeq" id="WP_188859099.1">
    <property type="nucleotide sequence ID" value="NZ_BMLT01000002.1"/>
</dbReference>
<dbReference type="SUPFAM" id="SSF158446">
    <property type="entry name" value="IVS-encoded protein-like"/>
    <property type="match status" value="1"/>
</dbReference>
<sequence length="116" mass="13052">MKSHYRLEAWQAAMALVRSIYLWSQPFPEDERFGLTAQIRRAAISIPSNIAEGAGRGSTSAFCYFLKIARGSLSELETQYLIASDLGFNSRDKDLEAQINRTSMLISGLLRRLAKH</sequence>
<name>A0A917ZBS3_9GAMM</name>
<gene>
    <name evidence="1" type="ORF">GCM10011348_10590</name>
</gene>
<dbReference type="AlphaFoldDB" id="A0A917ZBS3"/>
<dbReference type="EMBL" id="BMLT01000002">
    <property type="protein sequence ID" value="GGO78510.1"/>
    <property type="molecule type" value="Genomic_DNA"/>
</dbReference>
<dbReference type="Gene3D" id="1.20.1440.60">
    <property type="entry name" value="23S rRNA-intervening sequence"/>
    <property type="match status" value="1"/>
</dbReference>
<evidence type="ECO:0000313" key="1">
    <source>
        <dbReference type="EMBL" id="GGO78510.1"/>
    </source>
</evidence>
<reference evidence="1 2" key="1">
    <citation type="journal article" date="2014" name="Int. J. Syst. Evol. Microbiol.">
        <title>Complete genome sequence of Corynebacterium casei LMG S-19264T (=DSM 44701T), isolated from a smear-ripened cheese.</title>
        <authorList>
            <consortium name="US DOE Joint Genome Institute (JGI-PGF)"/>
            <person name="Walter F."/>
            <person name="Albersmeier A."/>
            <person name="Kalinowski J."/>
            <person name="Ruckert C."/>
        </authorList>
    </citation>
    <scope>NUCLEOTIDE SEQUENCE [LARGE SCALE GENOMIC DNA]</scope>
    <source>
        <strain evidence="1 2">CGMCC 1.7286</strain>
    </source>
</reference>
<dbReference type="PANTHER" id="PTHR38471">
    <property type="entry name" value="FOUR HELIX BUNDLE PROTEIN"/>
    <property type="match status" value="1"/>
</dbReference>
<evidence type="ECO:0000313" key="2">
    <source>
        <dbReference type="Proteomes" id="UP000599578"/>
    </source>
</evidence>
<organism evidence="1 2">
    <name type="scientific">Marinobacterium nitratireducens</name>
    <dbReference type="NCBI Taxonomy" id="518897"/>
    <lineage>
        <taxon>Bacteria</taxon>
        <taxon>Pseudomonadati</taxon>
        <taxon>Pseudomonadota</taxon>
        <taxon>Gammaproteobacteria</taxon>
        <taxon>Oceanospirillales</taxon>
        <taxon>Oceanospirillaceae</taxon>
        <taxon>Marinobacterium</taxon>
    </lineage>
</organism>
<comment type="caution">
    <text evidence="1">The sequence shown here is derived from an EMBL/GenBank/DDBJ whole genome shotgun (WGS) entry which is preliminary data.</text>
</comment>
<protein>
    <recommendedName>
        <fullName evidence="3">Four helix bundle protein</fullName>
    </recommendedName>
</protein>
<keyword evidence="2" id="KW-1185">Reference proteome</keyword>
<dbReference type="CDD" id="cd16377">
    <property type="entry name" value="23S_rRNA_IVP_like"/>
    <property type="match status" value="1"/>
</dbReference>
<dbReference type="InterPro" id="IPR036583">
    <property type="entry name" value="23S_rRNA_IVS_sf"/>
</dbReference>